<evidence type="ECO:0000313" key="3">
    <source>
        <dbReference type="Proteomes" id="UP000295707"/>
    </source>
</evidence>
<organism evidence="2 3">
    <name type="scientific">Thiogranum longum</name>
    <dbReference type="NCBI Taxonomy" id="1537524"/>
    <lineage>
        <taxon>Bacteria</taxon>
        <taxon>Pseudomonadati</taxon>
        <taxon>Pseudomonadota</taxon>
        <taxon>Gammaproteobacteria</taxon>
        <taxon>Chromatiales</taxon>
        <taxon>Ectothiorhodospiraceae</taxon>
        <taxon>Thiogranum</taxon>
    </lineage>
</organism>
<protein>
    <submittedName>
        <fullName evidence="2">Uncharacterized protein</fullName>
    </submittedName>
</protein>
<reference evidence="2 3" key="1">
    <citation type="submission" date="2019-03" db="EMBL/GenBank/DDBJ databases">
        <title>Genomic Encyclopedia of Type Strains, Phase IV (KMG-IV): sequencing the most valuable type-strain genomes for metagenomic binning, comparative biology and taxonomic classification.</title>
        <authorList>
            <person name="Goeker M."/>
        </authorList>
    </citation>
    <scope>NUCLEOTIDE SEQUENCE [LARGE SCALE GENOMIC DNA]</scope>
    <source>
        <strain evidence="2 3">DSM 19610</strain>
    </source>
</reference>
<evidence type="ECO:0000256" key="1">
    <source>
        <dbReference type="SAM" id="SignalP"/>
    </source>
</evidence>
<dbReference type="RefSeq" id="WP_207891905.1">
    <property type="nucleotide sequence ID" value="NZ_SMFX01000001.1"/>
</dbReference>
<evidence type="ECO:0000313" key="2">
    <source>
        <dbReference type="EMBL" id="TCK19386.1"/>
    </source>
</evidence>
<keyword evidence="1" id="KW-0732">Signal</keyword>
<dbReference type="AlphaFoldDB" id="A0A4V6NDC6"/>
<feature type="signal peptide" evidence="1">
    <location>
        <begin position="1"/>
        <end position="38"/>
    </location>
</feature>
<name>A0A4V6NDC6_9GAMM</name>
<dbReference type="PROSITE" id="PS51257">
    <property type="entry name" value="PROKAR_LIPOPROTEIN"/>
    <property type="match status" value="1"/>
</dbReference>
<dbReference type="EMBL" id="SMFX01000001">
    <property type="protein sequence ID" value="TCK19386.1"/>
    <property type="molecule type" value="Genomic_DNA"/>
</dbReference>
<feature type="chain" id="PRO_5020315757" evidence="1">
    <location>
        <begin position="39"/>
        <end position="315"/>
    </location>
</feature>
<accession>A0A4V6NDC6</accession>
<keyword evidence="3" id="KW-1185">Reference proteome</keyword>
<proteinExistence type="predicted"/>
<comment type="caution">
    <text evidence="2">The sequence shown here is derived from an EMBL/GenBank/DDBJ whole genome shotgun (WGS) entry which is preliminary data.</text>
</comment>
<dbReference type="Proteomes" id="UP000295707">
    <property type="component" value="Unassembled WGS sequence"/>
</dbReference>
<sequence length="315" mass="33132">MQKKSHLQLPRLFIICCSIALLLSGCSGIETFPTSARAGDTIALATGWKQGYTRKNISVTINSSDGAVYTYSPGDPAIRAAVNFYPDPVSWMAVGGVIGSDGGTKYGEAASYADVIEQYHTGDDPDWWQTVVFLDLPSGLSTGTAQVTITSLSGASYGPVPVNIIDAGIGQAFQFNTDPLGAGGVFPLSESHLEAMERSTHYTVAFSGTTLPAAVELELQHDADSLHGGVGRAFVANPAGDRKTINWKDDGQFLRIIVLGAGTTELVPGATESTLDRWDALKLYVTGGIQNLQINSVKGFDAQGAQITGVTAALQ</sequence>
<gene>
    <name evidence="2" type="ORF">DFR30_2697</name>
</gene>